<sequence>MATPTAGYAHMESSEAPVVTG</sequence>
<dbReference type="EMBL" id="BDIP01004188">
    <property type="protein sequence ID" value="GCA63600.1"/>
    <property type="molecule type" value="Genomic_DNA"/>
</dbReference>
<proteinExistence type="predicted"/>
<name>A0A391NSE9_9EUKA</name>
<dbReference type="AlphaFoldDB" id="A0A391NSE9"/>
<comment type="caution">
    <text evidence="2">The sequence shown here is derived from an EMBL/GenBank/DDBJ whole genome shotgun (WGS) entry which is preliminary data.</text>
</comment>
<feature type="non-terminal residue" evidence="2">
    <location>
        <position position="21"/>
    </location>
</feature>
<feature type="region of interest" description="Disordered" evidence="1">
    <location>
        <begin position="1"/>
        <end position="21"/>
    </location>
</feature>
<evidence type="ECO:0000256" key="1">
    <source>
        <dbReference type="SAM" id="MobiDB-lite"/>
    </source>
</evidence>
<organism evidence="2 3">
    <name type="scientific">Kipferlia bialata</name>
    <dbReference type="NCBI Taxonomy" id="797122"/>
    <lineage>
        <taxon>Eukaryota</taxon>
        <taxon>Metamonada</taxon>
        <taxon>Carpediemonas-like organisms</taxon>
        <taxon>Kipferlia</taxon>
    </lineage>
</organism>
<evidence type="ECO:0000313" key="2">
    <source>
        <dbReference type="EMBL" id="GCA63600.1"/>
    </source>
</evidence>
<dbReference type="Proteomes" id="UP000265618">
    <property type="component" value="Unassembled WGS sequence"/>
</dbReference>
<gene>
    <name evidence="2" type="ORF">KIPB_010848</name>
</gene>
<evidence type="ECO:0000313" key="3">
    <source>
        <dbReference type="Proteomes" id="UP000265618"/>
    </source>
</evidence>
<keyword evidence="3" id="KW-1185">Reference proteome</keyword>
<protein>
    <submittedName>
        <fullName evidence="2">Uncharacterized protein</fullName>
    </submittedName>
</protein>
<accession>A0A391NSE9</accession>
<reference evidence="2 3" key="1">
    <citation type="journal article" date="2018" name="PLoS ONE">
        <title>The draft genome of Kipferlia bialata reveals reductive genome evolution in fornicate parasites.</title>
        <authorList>
            <person name="Tanifuji G."/>
            <person name="Takabayashi S."/>
            <person name="Kume K."/>
            <person name="Takagi M."/>
            <person name="Nakayama T."/>
            <person name="Kamikawa R."/>
            <person name="Inagaki Y."/>
            <person name="Hashimoto T."/>
        </authorList>
    </citation>
    <scope>NUCLEOTIDE SEQUENCE [LARGE SCALE GENOMIC DNA]</scope>
    <source>
        <strain evidence="2">NY0173</strain>
    </source>
</reference>